<dbReference type="PANTHER" id="PTHR21137:SF35">
    <property type="entry name" value="ODORANT RECEPTOR 19A-RELATED"/>
    <property type="match status" value="1"/>
</dbReference>
<keyword evidence="9 10" id="KW-0807">Transducer</keyword>
<dbReference type="GO" id="GO:0005886">
    <property type="term" value="C:plasma membrane"/>
    <property type="evidence" value="ECO:0000318"/>
    <property type="project" value="GO_Central"/>
</dbReference>
<accession>D6WHL5</accession>
<evidence type="ECO:0000256" key="7">
    <source>
        <dbReference type="ARBA" id="ARBA00023136"/>
    </source>
</evidence>
<evidence type="ECO:0000313" key="11">
    <source>
        <dbReference type="EMBL" id="EFA01404.1"/>
    </source>
</evidence>
<protein>
    <recommendedName>
        <fullName evidence="10">Odorant receptor</fullName>
    </recommendedName>
</protein>
<keyword evidence="4 10" id="KW-0812">Transmembrane</keyword>
<comment type="similarity">
    <text evidence="10">Belongs to the insect chemoreceptor superfamily. Heteromeric odorant receptor channel (TC 1.A.69) family.</text>
</comment>
<keyword evidence="5 10" id="KW-0552">Olfaction</keyword>
<evidence type="ECO:0000256" key="8">
    <source>
        <dbReference type="ARBA" id="ARBA00023170"/>
    </source>
</evidence>
<comment type="caution">
    <text evidence="10">Lacks conserved residue(s) required for the propagation of feature annotation.</text>
</comment>
<feature type="transmembrane region" description="Helical" evidence="10">
    <location>
        <begin position="287"/>
        <end position="309"/>
    </location>
</feature>
<evidence type="ECO:0000256" key="10">
    <source>
        <dbReference type="RuleBase" id="RU351113"/>
    </source>
</evidence>
<dbReference type="EMBL" id="KQ971331">
    <property type="protein sequence ID" value="EFA01404.1"/>
    <property type="molecule type" value="Genomic_DNA"/>
</dbReference>
<reference evidence="11 12" key="1">
    <citation type="journal article" date="2008" name="Nature">
        <title>The genome of the model beetle and pest Tribolium castaneum.</title>
        <authorList>
            <consortium name="Tribolium Genome Sequencing Consortium"/>
            <person name="Richards S."/>
            <person name="Gibbs R.A."/>
            <person name="Weinstock G.M."/>
            <person name="Brown S.J."/>
            <person name="Denell R."/>
            <person name="Beeman R.W."/>
            <person name="Gibbs R."/>
            <person name="Beeman R.W."/>
            <person name="Brown S.J."/>
            <person name="Bucher G."/>
            <person name="Friedrich M."/>
            <person name="Grimmelikhuijzen C.J."/>
            <person name="Klingler M."/>
            <person name="Lorenzen M."/>
            <person name="Richards S."/>
            <person name="Roth S."/>
            <person name="Schroder R."/>
            <person name="Tautz D."/>
            <person name="Zdobnov E.M."/>
            <person name="Muzny D."/>
            <person name="Gibbs R.A."/>
            <person name="Weinstock G.M."/>
            <person name="Attaway T."/>
            <person name="Bell S."/>
            <person name="Buhay C.J."/>
            <person name="Chandrabose M.N."/>
            <person name="Chavez D."/>
            <person name="Clerk-Blankenburg K.P."/>
            <person name="Cree A."/>
            <person name="Dao M."/>
            <person name="Davis C."/>
            <person name="Chacko J."/>
            <person name="Dinh H."/>
            <person name="Dugan-Rocha S."/>
            <person name="Fowler G."/>
            <person name="Garner T.T."/>
            <person name="Garnes J."/>
            <person name="Gnirke A."/>
            <person name="Hawes A."/>
            <person name="Hernandez J."/>
            <person name="Hines S."/>
            <person name="Holder M."/>
            <person name="Hume J."/>
            <person name="Jhangiani S.N."/>
            <person name="Joshi V."/>
            <person name="Khan Z.M."/>
            <person name="Jackson L."/>
            <person name="Kovar C."/>
            <person name="Kowis A."/>
            <person name="Lee S."/>
            <person name="Lewis L.R."/>
            <person name="Margolis J."/>
            <person name="Morgan M."/>
            <person name="Nazareth L.V."/>
            <person name="Nguyen N."/>
            <person name="Okwuonu G."/>
            <person name="Parker D."/>
            <person name="Richards S."/>
            <person name="Ruiz S.J."/>
            <person name="Santibanez J."/>
            <person name="Savard J."/>
            <person name="Scherer S.E."/>
            <person name="Schneider B."/>
            <person name="Sodergren E."/>
            <person name="Tautz D."/>
            <person name="Vattahil S."/>
            <person name="Villasana D."/>
            <person name="White C.S."/>
            <person name="Wright R."/>
            <person name="Park Y."/>
            <person name="Beeman R.W."/>
            <person name="Lord J."/>
            <person name="Oppert B."/>
            <person name="Lorenzen M."/>
            <person name="Brown S."/>
            <person name="Wang L."/>
            <person name="Savard J."/>
            <person name="Tautz D."/>
            <person name="Richards S."/>
            <person name="Weinstock G."/>
            <person name="Gibbs R.A."/>
            <person name="Liu Y."/>
            <person name="Worley K."/>
            <person name="Weinstock G."/>
            <person name="Elsik C.G."/>
            <person name="Reese J.T."/>
            <person name="Elhaik E."/>
            <person name="Landan G."/>
            <person name="Graur D."/>
            <person name="Arensburger P."/>
            <person name="Atkinson P."/>
            <person name="Beeman R.W."/>
            <person name="Beidler J."/>
            <person name="Brown S.J."/>
            <person name="Demuth J.P."/>
            <person name="Drury D.W."/>
            <person name="Du Y.Z."/>
            <person name="Fujiwara H."/>
            <person name="Lorenzen M."/>
            <person name="Maselli V."/>
            <person name="Osanai M."/>
            <person name="Park Y."/>
            <person name="Robertson H.M."/>
            <person name="Tu Z."/>
            <person name="Wang J.J."/>
            <person name="Wang S."/>
            <person name="Richards S."/>
            <person name="Song H."/>
            <person name="Zhang L."/>
            <person name="Sodergren E."/>
            <person name="Werner D."/>
            <person name="Stanke M."/>
            <person name="Morgenstern B."/>
            <person name="Solovyev V."/>
            <person name="Kosarev P."/>
            <person name="Brown G."/>
            <person name="Chen H.C."/>
            <person name="Ermolaeva O."/>
            <person name="Hlavina W."/>
            <person name="Kapustin Y."/>
            <person name="Kiryutin B."/>
            <person name="Kitts P."/>
            <person name="Maglott D."/>
            <person name="Pruitt K."/>
            <person name="Sapojnikov V."/>
            <person name="Souvorov A."/>
            <person name="Mackey A.J."/>
            <person name="Waterhouse R.M."/>
            <person name="Wyder S."/>
            <person name="Zdobnov E.M."/>
            <person name="Zdobnov E.M."/>
            <person name="Wyder S."/>
            <person name="Kriventseva E.V."/>
            <person name="Kadowaki T."/>
            <person name="Bork P."/>
            <person name="Aranda M."/>
            <person name="Bao R."/>
            <person name="Beermann A."/>
            <person name="Berns N."/>
            <person name="Bolognesi R."/>
            <person name="Bonneton F."/>
            <person name="Bopp D."/>
            <person name="Brown S.J."/>
            <person name="Bucher G."/>
            <person name="Butts T."/>
            <person name="Chaumot A."/>
            <person name="Denell R.E."/>
            <person name="Ferrier D.E."/>
            <person name="Friedrich M."/>
            <person name="Gordon C.M."/>
            <person name="Jindra M."/>
            <person name="Klingler M."/>
            <person name="Lan Q."/>
            <person name="Lattorff H.M."/>
            <person name="Laudet V."/>
            <person name="von Levetsow C."/>
            <person name="Liu Z."/>
            <person name="Lutz R."/>
            <person name="Lynch J.A."/>
            <person name="da Fonseca R.N."/>
            <person name="Posnien N."/>
            <person name="Reuter R."/>
            <person name="Roth S."/>
            <person name="Savard J."/>
            <person name="Schinko J.B."/>
            <person name="Schmitt C."/>
            <person name="Schoppmeier M."/>
            <person name="Schroder R."/>
            <person name="Shippy T.D."/>
            <person name="Simonnet F."/>
            <person name="Marques-Souza H."/>
            <person name="Tautz D."/>
            <person name="Tomoyasu Y."/>
            <person name="Trauner J."/>
            <person name="Van der Zee M."/>
            <person name="Vervoort M."/>
            <person name="Wittkopp N."/>
            <person name="Wimmer E.A."/>
            <person name="Yang X."/>
            <person name="Jones A.K."/>
            <person name="Sattelle D.B."/>
            <person name="Ebert P.R."/>
            <person name="Nelson D."/>
            <person name="Scott J.G."/>
            <person name="Beeman R.W."/>
            <person name="Muthukrishnan S."/>
            <person name="Kramer K.J."/>
            <person name="Arakane Y."/>
            <person name="Beeman R.W."/>
            <person name="Zhu Q."/>
            <person name="Hogenkamp D."/>
            <person name="Dixit R."/>
            <person name="Oppert B."/>
            <person name="Jiang H."/>
            <person name="Zou Z."/>
            <person name="Marshall J."/>
            <person name="Elpidina E."/>
            <person name="Vinokurov K."/>
            <person name="Oppert C."/>
            <person name="Zou Z."/>
            <person name="Evans J."/>
            <person name="Lu Z."/>
            <person name="Zhao P."/>
            <person name="Sumathipala N."/>
            <person name="Altincicek B."/>
            <person name="Vilcinskas A."/>
            <person name="Williams M."/>
            <person name="Hultmark D."/>
            <person name="Hetru C."/>
            <person name="Jiang H."/>
            <person name="Grimmelikhuijzen C.J."/>
            <person name="Hauser F."/>
            <person name="Cazzamali G."/>
            <person name="Williamson M."/>
            <person name="Park Y."/>
            <person name="Li B."/>
            <person name="Tanaka Y."/>
            <person name="Predel R."/>
            <person name="Neupert S."/>
            <person name="Schachtner J."/>
            <person name="Verleyen P."/>
            <person name="Raible F."/>
            <person name="Bork P."/>
            <person name="Friedrich M."/>
            <person name="Walden K.K."/>
            <person name="Robertson H.M."/>
            <person name="Angeli S."/>
            <person name="Foret S."/>
            <person name="Bucher G."/>
            <person name="Schuetz S."/>
            <person name="Maleszka R."/>
            <person name="Wimmer E.A."/>
            <person name="Beeman R.W."/>
            <person name="Lorenzen M."/>
            <person name="Tomoyasu Y."/>
            <person name="Miller S.C."/>
            <person name="Grossmann D."/>
            <person name="Bucher G."/>
        </authorList>
    </citation>
    <scope>NUCLEOTIDE SEQUENCE [LARGE SCALE GENOMIC DNA]</scope>
    <source>
        <strain evidence="11 12">Georgia GA2</strain>
    </source>
</reference>
<feature type="transmembrane region" description="Helical" evidence="10">
    <location>
        <begin position="179"/>
        <end position="197"/>
    </location>
</feature>
<dbReference type="GO" id="GO:0050911">
    <property type="term" value="P:detection of chemical stimulus involved in sensory perception of smell"/>
    <property type="evidence" value="ECO:0000318"/>
    <property type="project" value="GO_Central"/>
</dbReference>
<reference evidence="11 12" key="2">
    <citation type="journal article" date="2010" name="Nucleic Acids Res.">
        <title>BeetleBase in 2010: revisions to provide comprehensive genomic information for Tribolium castaneum.</title>
        <authorList>
            <person name="Kim H.S."/>
            <person name="Murphy T."/>
            <person name="Xia J."/>
            <person name="Caragea D."/>
            <person name="Park Y."/>
            <person name="Beeman R.W."/>
            <person name="Lorenzen M.D."/>
            <person name="Butcher S."/>
            <person name="Manak J.R."/>
            <person name="Brown S.J."/>
        </authorList>
    </citation>
    <scope>GENOME REANNOTATION</scope>
    <source>
        <strain evidence="11 12">Georgia GA2</strain>
    </source>
</reference>
<evidence type="ECO:0000256" key="1">
    <source>
        <dbReference type="ARBA" id="ARBA00004651"/>
    </source>
</evidence>
<keyword evidence="2" id="KW-1003">Cell membrane</keyword>
<gene>
    <name evidence="11" type="primary">Or219</name>
    <name evidence="11" type="ORF">TcasGA2_TC030380</name>
</gene>
<evidence type="ECO:0000256" key="9">
    <source>
        <dbReference type="ARBA" id="ARBA00023224"/>
    </source>
</evidence>
<dbReference type="AlphaFoldDB" id="D6WHL5"/>
<feature type="transmembrane region" description="Helical" evidence="10">
    <location>
        <begin position="249"/>
        <end position="275"/>
    </location>
</feature>
<feature type="transmembrane region" description="Helical" evidence="10">
    <location>
        <begin position="114"/>
        <end position="134"/>
    </location>
</feature>
<feature type="transmembrane region" description="Helical" evidence="10">
    <location>
        <begin position="54"/>
        <end position="77"/>
    </location>
</feature>
<evidence type="ECO:0000313" key="12">
    <source>
        <dbReference type="Proteomes" id="UP000007266"/>
    </source>
</evidence>
<organism evidence="11 12">
    <name type="scientific">Tribolium castaneum</name>
    <name type="common">Red flour beetle</name>
    <dbReference type="NCBI Taxonomy" id="7070"/>
    <lineage>
        <taxon>Eukaryota</taxon>
        <taxon>Metazoa</taxon>
        <taxon>Ecdysozoa</taxon>
        <taxon>Arthropoda</taxon>
        <taxon>Hexapoda</taxon>
        <taxon>Insecta</taxon>
        <taxon>Pterygota</taxon>
        <taxon>Neoptera</taxon>
        <taxon>Endopterygota</taxon>
        <taxon>Coleoptera</taxon>
        <taxon>Polyphaga</taxon>
        <taxon>Cucujiformia</taxon>
        <taxon>Tenebrionidae</taxon>
        <taxon>Tenebrionidae incertae sedis</taxon>
        <taxon>Tribolium</taxon>
    </lineage>
</organism>
<name>D6WHL5_TRICA</name>
<dbReference type="PANTHER" id="PTHR21137">
    <property type="entry name" value="ODORANT RECEPTOR"/>
    <property type="match status" value="1"/>
</dbReference>
<evidence type="ECO:0000256" key="3">
    <source>
        <dbReference type="ARBA" id="ARBA00022606"/>
    </source>
</evidence>
<comment type="subcellular location">
    <subcellularLocation>
        <location evidence="1 10">Cell membrane</location>
        <topology evidence="1 10">Multi-pass membrane protein</topology>
    </subcellularLocation>
</comment>
<evidence type="ECO:0000256" key="2">
    <source>
        <dbReference type="ARBA" id="ARBA00022475"/>
    </source>
</evidence>
<keyword evidence="12" id="KW-1185">Reference proteome</keyword>
<dbReference type="InParanoid" id="D6WHL5"/>
<dbReference type="GO" id="GO:0007165">
    <property type="term" value="P:signal transduction"/>
    <property type="evidence" value="ECO:0007669"/>
    <property type="project" value="UniProtKB-KW"/>
</dbReference>
<proteinExistence type="inferred from homology"/>
<evidence type="ECO:0000256" key="4">
    <source>
        <dbReference type="ARBA" id="ARBA00022692"/>
    </source>
</evidence>
<keyword evidence="6 10" id="KW-1133">Transmembrane helix</keyword>
<keyword evidence="8 10" id="KW-0675">Receptor</keyword>
<dbReference type="HOGENOM" id="CLU_059644_0_0_1"/>
<evidence type="ECO:0000256" key="5">
    <source>
        <dbReference type="ARBA" id="ARBA00022725"/>
    </source>
</evidence>
<dbReference type="Proteomes" id="UP000007266">
    <property type="component" value="Linkage group 3"/>
</dbReference>
<dbReference type="GO" id="GO:0005549">
    <property type="term" value="F:odorant binding"/>
    <property type="evidence" value="ECO:0007669"/>
    <property type="project" value="InterPro"/>
</dbReference>
<dbReference type="InterPro" id="IPR004117">
    <property type="entry name" value="7tm6_olfct_rcpt"/>
</dbReference>
<evidence type="ECO:0000256" key="6">
    <source>
        <dbReference type="ARBA" id="ARBA00022989"/>
    </source>
</evidence>
<keyword evidence="7 10" id="KW-0472">Membrane</keyword>
<feature type="transmembrane region" description="Helical" evidence="10">
    <location>
        <begin position="30"/>
        <end position="48"/>
    </location>
</feature>
<dbReference type="GO" id="GO:0004984">
    <property type="term" value="F:olfactory receptor activity"/>
    <property type="evidence" value="ECO:0000318"/>
    <property type="project" value="GO_Central"/>
</dbReference>
<sequence>MNKFHDPFIMLRKLIFIEARNCKLARFCEILLIVLYSLAHCLQIYYMYQHFNLNLLITCGPIMGTVLLTIVTAVMSVGLEKKIFEALTVLSNISWPLNFLKKDSHTKLTRKCQVIKWCISCSVLLSVITLISTFPCFGSQRDFFLYVEVFEEYFGEWSFIPYYFYFAASPFLCYHFLRVTFVFVYAFLHVQLQYLLIEEFLFETYRTDDLKGWRYLQDIRYQQKIGRSLRLCITHHVALKMFVKKTVDLVMMAMPFFLVLGVLLLISVFTFIINFAVTMSIISKIRILLFAATGVCITMTFCWSGQQLINVTDEIFWVLARAPFYFWNRENSVILLTLLTNCTNNDSVVLAGICLDYKLFLSVVKLAVSYSLVLFKLRKSSLV</sequence>
<feature type="transmembrane region" description="Helical" evidence="10">
    <location>
        <begin position="359"/>
        <end position="377"/>
    </location>
</feature>
<feature type="transmembrane region" description="Helical" evidence="10">
    <location>
        <begin position="154"/>
        <end position="172"/>
    </location>
</feature>
<dbReference type="PhylomeDB" id="D6WHL5"/>
<keyword evidence="3 10" id="KW-0716">Sensory transduction</keyword>